<name>A0A443QFK3_9ACAR</name>
<dbReference type="OrthoDB" id="79687at2759"/>
<evidence type="ECO:0000313" key="1">
    <source>
        <dbReference type="EMBL" id="RWS01792.1"/>
    </source>
</evidence>
<sequence>APVQCQPFTTKLPKLAQPDLDFIAPEIQLHSNCSPQSDMFSLGLLIYALYNKGRSPLECNLSPMHYAKQFDN</sequence>
<evidence type="ECO:0000313" key="2">
    <source>
        <dbReference type="Proteomes" id="UP000285301"/>
    </source>
</evidence>
<dbReference type="InterPro" id="IPR011009">
    <property type="entry name" value="Kinase-like_dom_sf"/>
</dbReference>
<keyword evidence="2" id="KW-1185">Reference proteome</keyword>
<dbReference type="EMBL" id="NCKU01008620">
    <property type="protein sequence ID" value="RWS01792.1"/>
    <property type="molecule type" value="Genomic_DNA"/>
</dbReference>
<dbReference type="Proteomes" id="UP000285301">
    <property type="component" value="Unassembled WGS sequence"/>
</dbReference>
<feature type="non-terminal residue" evidence="1">
    <location>
        <position position="72"/>
    </location>
</feature>
<gene>
    <name evidence="1" type="ORF">B4U79_12114</name>
</gene>
<feature type="non-terminal residue" evidence="1">
    <location>
        <position position="1"/>
    </location>
</feature>
<organism evidence="1 2">
    <name type="scientific">Dinothrombium tinctorium</name>
    <dbReference type="NCBI Taxonomy" id="1965070"/>
    <lineage>
        <taxon>Eukaryota</taxon>
        <taxon>Metazoa</taxon>
        <taxon>Ecdysozoa</taxon>
        <taxon>Arthropoda</taxon>
        <taxon>Chelicerata</taxon>
        <taxon>Arachnida</taxon>
        <taxon>Acari</taxon>
        <taxon>Acariformes</taxon>
        <taxon>Trombidiformes</taxon>
        <taxon>Prostigmata</taxon>
        <taxon>Anystina</taxon>
        <taxon>Parasitengona</taxon>
        <taxon>Trombidioidea</taxon>
        <taxon>Trombidiidae</taxon>
        <taxon>Dinothrombium</taxon>
    </lineage>
</organism>
<dbReference type="Gene3D" id="1.10.510.10">
    <property type="entry name" value="Transferase(Phosphotransferase) domain 1"/>
    <property type="match status" value="1"/>
</dbReference>
<accession>A0A443QFK3</accession>
<dbReference type="PANTHER" id="PTHR12984">
    <property type="entry name" value="SCY1-RELATED S/T PROTEIN KINASE-LIKE"/>
    <property type="match status" value="1"/>
</dbReference>
<protein>
    <submittedName>
        <fullName evidence="1">SCY1-like protein 2</fullName>
    </submittedName>
</protein>
<dbReference type="InterPro" id="IPR051177">
    <property type="entry name" value="CIK-Related_Protein"/>
</dbReference>
<dbReference type="PANTHER" id="PTHR12984:SF16">
    <property type="entry name" value="BLACK MATCH, ISOFORM H"/>
    <property type="match status" value="1"/>
</dbReference>
<dbReference type="SUPFAM" id="SSF56112">
    <property type="entry name" value="Protein kinase-like (PK-like)"/>
    <property type="match status" value="1"/>
</dbReference>
<reference evidence="1 2" key="1">
    <citation type="journal article" date="2018" name="Gigascience">
        <title>Genomes of trombidid mites reveal novel predicted allergens and laterally-transferred genes associated with secondary metabolism.</title>
        <authorList>
            <person name="Dong X."/>
            <person name="Chaisiri K."/>
            <person name="Xia D."/>
            <person name="Armstrong S.D."/>
            <person name="Fang Y."/>
            <person name="Donnelly M.J."/>
            <person name="Kadowaki T."/>
            <person name="McGarry J.W."/>
            <person name="Darby A.C."/>
            <person name="Makepeace B.L."/>
        </authorList>
    </citation>
    <scope>NUCLEOTIDE SEQUENCE [LARGE SCALE GENOMIC DNA]</scope>
    <source>
        <strain evidence="1">UoL-WK</strain>
    </source>
</reference>
<comment type="caution">
    <text evidence="1">The sequence shown here is derived from an EMBL/GenBank/DDBJ whole genome shotgun (WGS) entry which is preliminary data.</text>
</comment>
<proteinExistence type="predicted"/>
<dbReference type="AlphaFoldDB" id="A0A443QFK3"/>